<dbReference type="InterPro" id="IPR047106">
    <property type="entry name" value="NFIL3-like_bZIP"/>
</dbReference>
<evidence type="ECO:0000259" key="7">
    <source>
        <dbReference type="PROSITE" id="PS50217"/>
    </source>
</evidence>
<comment type="caution">
    <text evidence="8">The sequence shown here is derived from an EMBL/GenBank/DDBJ whole genome shotgun (WGS) entry which is preliminary data.</text>
</comment>
<feature type="domain" description="BZIP" evidence="7">
    <location>
        <begin position="68"/>
        <end position="115"/>
    </location>
</feature>
<dbReference type="PROSITE" id="PS50217">
    <property type="entry name" value="BZIP"/>
    <property type="match status" value="2"/>
</dbReference>
<dbReference type="EMBL" id="JAGKHQ010000006">
    <property type="protein sequence ID" value="KAG7515098.1"/>
    <property type="molecule type" value="Genomic_DNA"/>
</dbReference>
<dbReference type="InterPro" id="IPR004827">
    <property type="entry name" value="bZIP"/>
</dbReference>
<dbReference type="GO" id="GO:0005634">
    <property type="term" value="C:nucleus"/>
    <property type="evidence" value="ECO:0007669"/>
    <property type="project" value="TreeGrafter"/>
</dbReference>
<feature type="region of interest" description="Disordered" evidence="6">
    <location>
        <begin position="1"/>
        <end position="23"/>
    </location>
</feature>
<dbReference type="PROSITE" id="PS00036">
    <property type="entry name" value="BZIP_BASIC"/>
    <property type="match status" value="2"/>
</dbReference>
<dbReference type="PANTHER" id="PTHR15284">
    <property type="entry name" value="NUCLEAR FACTOR INTERLEUKIN-3-REGULATED PROTEIN"/>
    <property type="match status" value="1"/>
</dbReference>
<protein>
    <submittedName>
        <fullName evidence="8">Nuclear factor interleukin-3-regulated protein-like</fullName>
    </submittedName>
</protein>
<dbReference type="GO" id="GO:0003700">
    <property type="term" value="F:DNA-binding transcription factor activity"/>
    <property type="evidence" value="ECO:0007669"/>
    <property type="project" value="InterPro"/>
</dbReference>
<feature type="domain" description="BZIP" evidence="7">
    <location>
        <begin position="215"/>
        <end position="265"/>
    </location>
</feature>
<name>A0AAV6SDZ1_SOLSE</name>
<accession>A0AAV6SDZ1</accession>
<evidence type="ECO:0000256" key="6">
    <source>
        <dbReference type="SAM" id="MobiDB-lite"/>
    </source>
</evidence>
<evidence type="ECO:0000256" key="4">
    <source>
        <dbReference type="ARBA" id="ARBA00023163"/>
    </source>
</evidence>
<keyword evidence="9" id="KW-1185">Reference proteome</keyword>
<gene>
    <name evidence="8" type="ORF">JOB18_049980</name>
</gene>
<keyword evidence="3" id="KW-0238">DNA-binding</keyword>
<sequence>MSTLTSPGASCQTSSPCLVDSSSVTDPLAAQPGLLLSVTDSSPLRLRTCSTRPVRRRKRTMTPVYKKDSTYWDKRRKNNEAARRSRERRRLNDLMMEGQLLALNEENAQLRAHLSLQYHTSGLRTIISKHICTHLLTHPAMPPQTNLTVALSISKGAQLWTVKGLRWLSPLDISSVMESLSLPCHGDQDKHVLEEKLVHKGTRRRREFISEDKKDAHYWEKRRKNNEAAKRSREKRRLSDYVLETHLLALKEENNKLSAELKAIKLHFGLIHSSAHNQLQHQVHSSTPHQSLPWSYNWGGRDVSLISGHRPSQPLFIPAYAPHTMRGYPYVNTYSSPSSGLISPLVLPRHLLPSDSSRAAASLPRPIPTKAVSDEEEEQQVPGVLPLLGSAPLRKITSKASTNYSPQCILD</sequence>
<keyword evidence="5" id="KW-0539">Nucleus</keyword>
<organism evidence="8 9">
    <name type="scientific">Solea senegalensis</name>
    <name type="common">Senegalese sole</name>
    <dbReference type="NCBI Taxonomy" id="28829"/>
    <lineage>
        <taxon>Eukaryota</taxon>
        <taxon>Metazoa</taxon>
        <taxon>Chordata</taxon>
        <taxon>Craniata</taxon>
        <taxon>Vertebrata</taxon>
        <taxon>Euteleostomi</taxon>
        <taxon>Actinopterygii</taxon>
        <taxon>Neopterygii</taxon>
        <taxon>Teleostei</taxon>
        <taxon>Neoteleostei</taxon>
        <taxon>Acanthomorphata</taxon>
        <taxon>Carangaria</taxon>
        <taxon>Pleuronectiformes</taxon>
        <taxon>Pleuronectoidei</taxon>
        <taxon>Soleidae</taxon>
        <taxon>Solea</taxon>
    </lineage>
</organism>
<evidence type="ECO:0000256" key="5">
    <source>
        <dbReference type="ARBA" id="ARBA00023242"/>
    </source>
</evidence>
<evidence type="ECO:0000256" key="1">
    <source>
        <dbReference type="ARBA" id="ARBA00006079"/>
    </source>
</evidence>
<evidence type="ECO:0000313" key="9">
    <source>
        <dbReference type="Proteomes" id="UP000693946"/>
    </source>
</evidence>
<keyword evidence="2" id="KW-0805">Transcription regulation</keyword>
<dbReference type="InterPro" id="IPR047229">
    <property type="entry name" value="NFIL3-like"/>
</dbReference>
<comment type="similarity">
    <text evidence="1">Belongs to the bZIP family. NFIL3 subfamily.</text>
</comment>
<keyword evidence="4" id="KW-0804">Transcription</keyword>
<proteinExistence type="inferred from homology"/>
<dbReference type="SMART" id="SM00338">
    <property type="entry name" value="BRLZ"/>
    <property type="match status" value="2"/>
</dbReference>
<dbReference type="Pfam" id="PF07716">
    <property type="entry name" value="bZIP_2"/>
    <property type="match status" value="2"/>
</dbReference>
<dbReference type="Proteomes" id="UP000693946">
    <property type="component" value="Linkage Group LG14"/>
</dbReference>
<evidence type="ECO:0000256" key="2">
    <source>
        <dbReference type="ARBA" id="ARBA00023015"/>
    </source>
</evidence>
<evidence type="ECO:0000313" key="8">
    <source>
        <dbReference type="EMBL" id="KAG7515098.1"/>
    </source>
</evidence>
<dbReference type="PANTHER" id="PTHR15284:SF0">
    <property type="entry name" value="GH23983P"/>
    <property type="match status" value="1"/>
</dbReference>
<dbReference type="FunFam" id="1.20.5.170:FF:000025">
    <property type="entry name" value="nuclear factor interleukin-3-regulated protein-like"/>
    <property type="match status" value="2"/>
</dbReference>
<reference evidence="8 9" key="1">
    <citation type="journal article" date="2021" name="Sci. Rep.">
        <title>Chromosome anchoring in Senegalese sole (Solea senegalensis) reveals sex-associated markers and genome rearrangements in flatfish.</title>
        <authorList>
            <person name="Guerrero-Cozar I."/>
            <person name="Gomez-Garrido J."/>
            <person name="Berbel C."/>
            <person name="Martinez-Blanch J.F."/>
            <person name="Alioto T."/>
            <person name="Claros M.G."/>
            <person name="Gagnaire P.A."/>
            <person name="Manchado M."/>
        </authorList>
    </citation>
    <scope>NUCLEOTIDE SEQUENCE [LARGE SCALE GENOMIC DNA]</scope>
    <source>
        <strain evidence="8">Sse05_10M</strain>
    </source>
</reference>
<dbReference type="GO" id="GO:0007623">
    <property type="term" value="P:circadian rhythm"/>
    <property type="evidence" value="ECO:0007669"/>
    <property type="project" value="TreeGrafter"/>
</dbReference>
<evidence type="ECO:0000256" key="3">
    <source>
        <dbReference type="ARBA" id="ARBA00023125"/>
    </source>
</evidence>
<dbReference type="CDD" id="cd14694">
    <property type="entry name" value="bZIP_NFIL3"/>
    <property type="match status" value="1"/>
</dbReference>
<dbReference type="AlphaFoldDB" id="A0AAV6SDZ1"/>
<dbReference type="GO" id="GO:0003677">
    <property type="term" value="F:DNA binding"/>
    <property type="evidence" value="ECO:0007669"/>
    <property type="project" value="UniProtKB-KW"/>
</dbReference>